<dbReference type="PANTHER" id="PTHR30037:SF4">
    <property type="entry name" value="DNA-3-METHYLADENINE GLYCOSYLASE I"/>
    <property type="match status" value="1"/>
</dbReference>
<dbReference type="SUPFAM" id="SSF48150">
    <property type="entry name" value="DNA-glycosylase"/>
    <property type="match status" value="1"/>
</dbReference>
<feature type="binding site" evidence="1">
    <location>
        <position position="177"/>
    </location>
    <ligand>
        <name>Zn(2+)</name>
        <dbReference type="ChEBI" id="CHEBI:29105"/>
    </ligand>
</feature>
<gene>
    <name evidence="2" type="ORF">P7H43_01150</name>
</gene>
<evidence type="ECO:0000256" key="1">
    <source>
        <dbReference type="PIRSR" id="PIRSR605019-1"/>
    </source>
</evidence>
<keyword evidence="1" id="KW-0862">Zinc</keyword>
<dbReference type="InterPro" id="IPR005019">
    <property type="entry name" value="Adenine_glyco"/>
</dbReference>
<sequence length="195" mass="22315">MEKERCGWSHQNEAMTRYHDEVWGVPIREDQQLFAKLMLDINQAGLSWNTILQKWDNFDQAYDHFEIAKVAAYPPEKVASLLQDPGIIRNRRKVAAAVNNAQRVLEIQQEWGSFSDYLWSFVDGKPVINDWASLAEVPATSPLSDQIAKDLKKRGFSFVGSTTIYAFLQAVGIINDHLVTCFRHDELVEETTQSK</sequence>
<dbReference type="Proteomes" id="UP001256711">
    <property type="component" value="Unassembled WGS sequence"/>
</dbReference>
<reference evidence="2" key="1">
    <citation type="submission" date="2023-03" db="EMBL/GenBank/DDBJ databases">
        <authorList>
            <person name="Shen W."/>
            <person name="Cai J."/>
        </authorList>
    </citation>
    <scope>NUCLEOTIDE SEQUENCE</scope>
    <source>
        <strain evidence="2">B226-2</strain>
    </source>
</reference>
<dbReference type="EMBL" id="JARQBJ010000001">
    <property type="protein sequence ID" value="MDT2809099.1"/>
    <property type="molecule type" value="Genomic_DNA"/>
</dbReference>
<protein>
    <submittedName>
        <fullName evidence="2">DNA-3-methyladenine glycosylase I</fullName>
    </submittedName>
</protein>
<dbReference type="GO" id="GO:0046872">
    <property type="term" value="F:metal ion binding"/>
    <property type="evidence" value="ECO:0007669"/>
    <property type="project" value="UniProtKB-KW"/>
</dbReference>
<feature type="binding site" evidence="1">
    <location>
        <position position="19"/>
    </location>
    <ligand>
        <name>Zn(2+)</name>
        <dbReference type="ChEBI" id="CHEBI:29105"/>
    </ligand>
</feature>
<evidence type="ECO:0000313" key="2">
    <source>
        <dbReference type="EMBL" id="MDT2809099.1"/>
    </source>
</evidence>
<proteinExistence type="predicted"/>
<dbReference type="AlphaFoldDB" id="A0AAW8TTT9"/>
<dbReference type="InterPro" id="IPR011257">
    <property type="entry name" value="DNA_glycosylase"/>
</dbReference>
<organism evidence="2 3">
    <name type="scientific">Enterococcus asini</name>
    <dbReference type="NCBI Taxonomy" id="57732"/>
    <lineage>
        <taxon>Bacteria</taxon>
        <taxon>Bacillati</taxon>
        <taxon>Bacillota</taxon>
        <taxon>Bacilli</taxon>
        <taxon>Lactobacillales</taxon>
        <taxon>Enterococcaceae</taxon>
        <taxon>Enterococcus</taxon>
    </lineage>
</organism>
<comment type="caution">
    <text evidence="2">The sequence shown here is derived from an EMBL/GenBank/DDBJ whole genome shotgun (WGS) entry which is preliminary data.</text>
</comment>
<dbReference type="InterPro" id="IPR052891">
    <property type="entry name" value="DNA-3mA_glycosylase"/>
</dbReference>
<dbReference type="RefSeq" id="WP_311834853.1">
    <property type="nucleotide sequence ID" value="NZ_JARQBJ010000001.1"/>
</dbReference>
<dbReference type="Pfam" id="PF03352">
    <property type="entry name" value="Adenine_glyco"/>
    <property type="match status" value="1"/>
</dbReference>
<dbReference type="GO" id="GO:0008725">
    <property type="term" value="F:DNA-3-methyladenine glycosylase activity"/>
    <property type="evidence" value="ECO:0007669"/>
    <property type="project" value="InterPro"/>
</dbReference>
<keyword evidence="1" id="KW-0479">Metal-binding</keyword>
<dbReference type="Gene3D" id="1.10.340.30">
    <property type="entry name" value="Hypothetical protein, domain 2"/>
    <property type="match status" value="1"/>
</dbReference>
<dbReference type="PANTHER" id="PTHR30037">
    <property type="entry name" value="DNA-3-METHYLADENINE GLYCOSYLASE 1"/>
    <property type="match status" value="1"/>
</dbReference>
<accession>A0AAW8TTT9</accession>
<feature type="binding site" evidence="1">
    <location>
        <position position="6"/>
    </location>
    <ligand>
        <name>Zn(2+)</name>
        <dbReference type="ChEBI" id="CHEBI:29105"/>
    </ligand>
</feature>
<feature type="binding site" evidence="1">
    <location>
        <position position="181"/>
    </location>
    <ligand>
        <name>Zn(2+)</name>
        <dbReference type="ChEBI" id="CHEBI:29105"/>
    </ligand>
</feature>
<dbReference type="GO" id="GO:0006284">
    <property type="term" value="P:base-excision repair"/>
    <property type="evidence" value="ECO:0007669"/>
    <property type="project" value="InterPro"/>
</dbReference>
<evidence type="ECO:0000313" key="3">
    <source>
        <dbReference type="Proteomes" id="UP001256711"/>
    </source>
</evidence>
<name>A0AAW8TTT9_9ENTE</name>